<reference evidence="2 3" key="1">
    <citation type="submission" date="2020-08" db="EMBL/GenBank/DDBJ databases">
        <title>Genomic Encyclopedia of Type Strains, Phase IV (KMG-IV): sequencing the most valuable type-strain genomes for metagenomic binning, comparative biology and taxonomic classification.</title>
        <authorList>
            <person name="Goeker M."/>
        </authorList>
    </citation>
    <scope>NUCLEOTIDE SEQUENCE [LARGE SCALE GENOMIC DNA]</scope>
    <source>
        <strain evidence="2 3">DSM 17976</strain>
    </source>
</reference>
<evidence type="ECO:0000259" key="1">
    <source>
        <dbReference type="Pfam" id="PF01106"/>
    </source>
</evidence>
<keyword evidence="3" id="KW-1185">Reference proteome</keyword>
<dbReference type="GO" id="GO:0051536">
    <property type="term" value="F:iron-sulfur cluster binding"/>
    <property type="evidence" value="ECO:0007669"/>
    <property type="project" value="InterPro"/>
</dbReference>
<feature type="domain" description="NIF system FeS cluster assembly NifU C-terminal" evidence="1">
    <location>
        <begin position="8"/>
        <end position="74"/>
    </location>
</feature>
<dbReference type="InterPro" id="IPR001075">
    <property type="entry name" value="NIF_FeS_clus_asmbl_NifU_C"/>
</dbReference>
<dbReference type="SUPFAM" id="SSF117916">
    <property type="entry name" value="Fe-S cluster assembly (FSCA) domain-like"/>
    <property type="match status" value="1"/>
</dbReference>
<evidence type="ECO:0000313" key="2">
    <source>
        <dbReference type="EMBL" id="MBB3841704.1"/>
    </source>
</evidence>
<dbReference type="InterPro" id="IPR034904">
    <property type="entry name" value="FSCA_dom_sf"/>
</dbReference>
<dbReference type="PANTHER" id="PTHR11178">
    <property type="entry name" value="IRON-SULFUR CLUSTER SCAFFOLD PROTEIN NFU-RELATED"/>
    <property type="match status" value="1"/>
</dbReference>
<accession>A0A7W5ZRC1</accession>
<dbReference type="Gene3D" id="3.30.300.130">
    <property type="entry name" value="Fe-S cluster assembly (FSCA)"/>
    <property type="match status" value="1"/>
</dbReference>
<proteinExistence type="predicted"/>
<dbReference type="Proteomes" id="UP000541352">
    <property type="component" value="Unassembled WGS sequence"/>
</dbReference>
<gene>
    <name evidence="2" type="ORF">FHS57_005733</name>
</gene>
<sequence length="82" mass="8933">MEELKSRVENALNSIRPYLEADGGNVKVKEITDEMTVMLELTGACSACPMSSMTFKAGLEEAILKSVPEIKKVEALNLTPAF</sequence>
<dbReference type="AlphaFoldDB" id="A0A7W5ZRC1"/>
<dbReference type="GO" id="GO:0016226">
    <property type="term" value="P:iron-sulfur cluster assembly"/>
    <property type="evidence" value="ECO:0007669"/>
    <property type="project" value="InterPro"/>
</dbReference>
<dbReference type="RefSeq" id="WP_183979540.1">
    <property type="nucleotide sequence ID" value="NZ_JACIBY010000020.1"/>
</dbReference>
<name>A0A7W5ZRC1_9BACT</name>
<evidence type="ECO:0000313" key="3">
    <source>
        <dbReference type="Proteomes" id="UP000541352"/>
    </source>
</evidence>
<organism evidence="2 3">
    <name type="scientific">Runella defluvii</name>
    <dbReference type="NCBI Taxonomy" id="370973"/>
    <lineage>
        <taxon>Bacteria</taxon>
        <taxon>Pseudomonadati</taxon>
        <taxon>Bacteroidota</taxon>
        <taxon>Cytophagia</taxon>
        <taxon>Cytophagales</taxon>
        <taxon>Spirosomataceae</taxon>
        <taxon>Runella</taxon>
    </lineage>
</organism>
<protein>
    <submittedName>
        <fullName evidence="2">Fe-S cluster biogenesis protein NfuA</fullName>
    </submittedName>
</protein>
<dbReference type="Pfam" id="PF01106">
    <property type="entry name" value="NifU"/>
    <property type="match status" value="1"/>
</dbReference>
<dbReference type="GO" id="GO:0005506">
    <property type="term" value="F:iron ion binding"/>
    <property type="evidence" value="ECO:0007669"/>
    <property type="project" value="InterPro"/>
</dbReference>
<dbReference type="EMBL" id="JACIBY010000020">
    <property type="protein sequence ID" value="MBB3841704.1"/>
    <property type="molecule type" value="Genomic_DNA"/>
</dbReference>
<comment type="caution">
    <text evidence="2">The sequence shown here is derived from an EMBL/GenBank/DDBJ whole genome shotgun (WGS) entry which is preliminary data.</text>
</comment>